<reference evidence="6 7" key="1">
    <citation type="submission" date="2019-03" db="EMBL/GenBank/DDBJ databases">
        <title>Genomic Encyclopedia of Archaeal and Bacterial Type Strains, Phase II (KMG-II): from individual species to whole genera.</title>
        <authorList>
            <person name="Goeker M."/>
        </authorList>
    </citation>
    <scope>NUCLEOTIDE SEQUENCE [LARGE SCALE GENOMIC DNA]</scope>
    <source>
        <strain evidence="6 7">DSM 29467</strain>
    </source>
</reference>
<dbReference type="GO" id="GO:0008270">
    <property type="term" value="F:zinc ion binding"/>
    <property type="evidence" value="ECO:0007669"/>
    <property type="project" value="InterPro"/>
</dbReference>
<keyword evidence="2" id="KW-0479">Metal-binding</keyword>
<protein>
    <submittedName>
        <fullName evidence="6">Cytidine deaminase</fullName>
    </submittedName>
</protein>
<dbReference type="AlphaFoldDB" id="A0A4R7LLM3"/>
<evidence type="ECO:0000259" key="5">
    <source>
        <dbReference type="PROSITE" id="PS51747"/>
    </source>
</evidence>
<sequence length="508" mass="57173">MNPIVRDPELVIGIVGRMGVDTGTVFSWLESELHSLHYTAHRIKLTDFIKNGNFGFELKDTPIEERYVSYIEACNKVREETGLDEIFASYAVERIRAIRRATNPDEKQIPIRRTAYVIDQIKRPEEAAKLKQIYGQQFILVSCHMPRDSLKSTFSRKIAEGHADSPKAYAWEGEAGKLIEQDEKETSVAHGQRVSDVFPLADLIIDVSDQKSGPALLQRFFQALFGNFSISPTQNEFYQNIAFQVALTSCDTARQVGAAISRDADILTTGFNEAPKSGGGTYWSDEGVDGRDVALGKDQNTIRKRQMVLDIIKRLAEAGELKRNDIDDVRLAEEFLDDKNAALRKSQIMDTLEYGRAVHAEMAAISTAARLGIALNNSTLHCTTFPCHNCSKHIVAAGISEVFYVEPYAKSYTDDLYPDSITIDQSDGSCGKVHFKQFIGITPIRYKYLFAKDGLKDSKGKVHEWTARDAQPILEKLDQGHTNREVMFQKWVKENIAEKGKRFFNTQP</sequence>
<dbReference type="Gene3D" id="3.40.50.300">
    <property type="entry name" value="P-loop containing nucleotide triphosphate hydrolases"/>
    <property type="match status" value="1"/>
</dbReference>
<proteinExistence type="inferred from homology"/>
<comment type="caution">
    <text evidence="6">The sequence shown here is derived from an EMBL/GenBank/DDBJ whole genome shotgun (WGS) entry which is preliminary data.</text>
</comment>
<dbReference type="InterPro" id="IPR016193">
    <property type="entry name" value="Cytidine_deaminase-like"/>
</dbReference>
<accession>A0A4R7LLM3</accession>
<dbReference type="Proteomes" id="UP000294563">
    <property type="component" value="Unassembled WGS sequence"/>
</dbReference>
<keyword evidence="3" id="KW-0378">Hydrolase</keyword>
<name>A0A4R7LLM3_9RHOB</name>
<dbReference type="GO" id="GO:0005737">
    <property type="term" value="C:cytoplasm"/>
    <property type="evidence" value="ECO:0007669"/>
    <property type="project" value="TreeGrafter"/>
</dbReference>
<dbReference type="GO" id="GO:0004132">
    <property type="term" value="F:dCMP deaminase activity"/>
    <property type="evidence" value="ECO:0007669"/>
    <property type="project" value="TreeGrafter"/>
</dbReference>
<dbReference type="NCBIfam" id="NF041025">
    <property type="entry name" value="antiphage_deaminase"/>
    <property type="match status" value="1"/>
</dbReference>
<evidence type="ECO:0000256" key="4">
    <source>
        <dbReference type="ARBA" id="ARBA00022833"/>
    </source>
</evidence>
<dbReference type="Gene3D" id="3.40.140.10">
    <property type="entry name" value="Cytidine Deaminase, domain 2"/>
    <property type="match status" value="1"/>
</dbReference>
<dbReference type="PANTHER" id="PTHR11086">
    <property type="entry name" value="DEOXYCYTIDYLATE DEAMINASE-RELATED"/>
    <property type="match status" value="1"/>
</dbReference>
<dbReference type="InterPro" id="IPR027417">
    <property type="entry name" value="P-loop_NTPase"/>
</dbReference>
<dbReference type="EMBL" id="SOBH01000001">
    <property type="protein sequence ID" value="TDT76853.1"/>
    <property type="molecule type" value="Genomic_DNA"/>
</dbReference>
<dbReference type="PANTHER" id="PTHR11086:SF18">
    <property type="entry name" value="DEOXYCYTIDYLATE DEAMINASE"/>
    <property type="match status" value="1"/>
</dbReference>
<comment type="similarity">
    <text evidence="1">Belongs to the cytidine and deoxycytidylate deaminase family.</text>
</comment>
<evidence type="ECO:0000256" key="3">
    <source>
        <dbReference type="ARBA" id="ARBA00022801"/>
    </source>
</evidence>
<keyword evidence="7" id="KW-1185">Reference proteome</keyword>
<dbReference type="PROSITE" id="PS51747">
    <property type="entry name" value="CYT_DCMP_DEAMINASES_2"/>
    <property type="match status" value="1"/>
</dbReference>
<evidence type="ECO:0000313" key="6">
    <source>
        <dbReference type="EMBL" id="TDT76853.1"/>
    </source>
</evidence>
<feature type="domain" description="CMP/dCMP-type deaminase" evidence="5">
    <location>
        <begin position="233"/>
        <end position="424"/>
    </location>
</feature>
<evidence type="ECO:0000313" key="7">
    <source>
        <dbReference type="Proteomes" id="UP000294563"/>
    </source>
</evidence>
<evidence type="ECO:0000256" key="2">
    <source>
        <dbReference type="ARBA" id="ARBA00022723"/>
    </source>
</evidence>
<organism evidence="6 7">
    <name type="scientific">Litoreibacter halocynthiae</name>
    <dbReference type="NCBI Taxonomy" id="1242689"/>
    <lineage>
        <taxon>Bacteria</taxon>
        <taxon>Pseudomonadati</taxon>
        <taxon>Pseudomonadota</taxon>
        <taxon>Alphaproteobacteria</taxon>
        <taxon>Rhodobacterales</taxon>
        <taxon>Roseobacteraceae</taxon>
        <taxon>Litoreibacter</taxon>
    </lineage>
</organism>
<dbReference type="InterPro" id="IPR002125">
    <property type="entry name" value="CMP_dCMP_dom"/>
</dbReference>
<dbReference type="InterPro" id="IPR015517">
    <property type="entry name" value="dCMP_deaminase-rel"/>
</dbReference>
<gene>
    <name evidence="6" type="ORF">BDE40_0125</name>
</gene>
<dbReference type="OrthoDB" id="9788517at2"/>
<evidence type="ECO:0000256" key="1">
    <source>
        <dbReference type="ARBA" id="ARBA00006576"/>
    </source>
</evidence>
<dbReference type="Pfam" id="PF00383">
    <property type="entry name" value="dCMP_cyt_deam_1"/>
    <property type="match status" value="1"/>
</dbReference>
<dbReference type="InterPro" id="IPR016192">
    <property type="entry name" value="APOBEC/CMP_deaminase_Zn-bd"/>
</dbReference>
<dbReference type="RefSeq" id="WP_134011865.1">
    <property type="nucleotide sequence ID" value="NZ_SOBH01000001.1"/>
</dbReference>
<dbReference type="PROSITE" id="PS00903">
    <property type="entry name" value="CYT_DCMP_DEAMINASES_1"/>
    <property type="match status" value="1"/>
</dbReference>
<dbReference type="SUPFAM" id="SSF53927">
    <property type="entry name" value="Cytidine deaminase-like"/>
    <property type="match status" value="1"/>
</dbReference>
<keyword evidence="4" id="KW-0862">Zinc</keyword>